<dbReference type="EMBL" id="AECQ01000036">
    <property type="protein sequence ID" value="EFW23696.1"/>
    <property type="molecule type" value="Genomic_DNA"/>
</dbReference>
<evidence type="ECO:0000313" key="4">
    <source>
        <dbReference type="Proteomes" id="UP000004097"/>
    </source>
</evidence>
<dbReference type="GO" id="GO:0010181">
    <property type="term" value="F:FMN binding"/>
    <property type="evidence" value="ECO:0007669"/>
    <property type="project" value="InterPro"/>
</dbReference>
<keyword evidence="1" id="KW-0732">Signal</keyword>
<dbReference type="Gene3D" id="3.90.1010.20">
    <property type="match status" value="1"/>
</dbReference>
<dbReference type="eggNOG" id="COG3976">
    <property type="taxonomic scope" value="Bacteria"/>
</dbReference>
<reference evidence="3 4" key="1">
    <citation type="submission" date="2010-08" db="EMBL/GenBank/DDBJ databases">
        <authorList>
            <person name="Weinstock G."/>
            <person name="Sodergren E."/>
            <person name="Clifton S."/>
            <person name="Fulton L."/>
            <person name="Fulton B."/>
            <person name="Courtney L."/>
            <person name="Fronick C."/>
            <person name="Harrison M."/>
            <person name="Strong C."/>
            <person name="Farmer C."/>
            <person name="Delahaunty K."/>
            <person name="Markovic C."/>
            <person name="Hall O."/>
            <person name="Minx P."/>
            <person name="Tomlinson C."/>
            <person name="Mitreva M."/>
            <person name="Hou S."/>
            <person name="Chen J."/>
            <person name="Wollam A."/>
            <person name="Pepin K.H."/>
            <person name="Johnson M."/>
            <person name="Bhonagiri V."/>
            <person name="Zhang X."/>
            <person name="Suruliraj S."/>
            <person name="Warren W."/>
            <person name="Chinwalla A."/>
            <person name="Mardis E.R."/>
            <person name="Wilson R.K."/>
        </authorList>
    </citation>
    <scope>NUCLEOTIDE SEQUENCE [LARGE SCALE GENOMIC DNA]</scope>
    <source>
        <strain evidence="3 4">F0204</strain>
    </source>
</reference>
<sequence length="114" mass="11661">MNMKLVKSILAAATILTLAGCGSKAIYKAGTYEATAEGRNGDVTVAVTVSDSKIEKVEVKDHKETAGIADGALEEVPAAIVKQNKADVDTVSGATITSNAIITATKDALKKAAK</sequence>
<comment type="caution">
    <text evidence="3">The sequence shown here is derived from an EMBL/GenBank/DDBJ whole genome shotgun (WGS) entry which is preliminary data.</text>
</comment>
<organism evidence="3 4">
    <name type="scientific">Solobacterium moorei F0204</name>
    <dbReference type="NCBI Taxonomy" id="706433"/>
    <lineage>
        <taxon>Bacteria</taxon>
        <taxon>Bacillati</taxon>
        <taxon>Bacillota</taxon>
        <taxon>Erysipelotrichia</taxon>
        <taxon>Erysipelotrichales</taxon>
        <taxon>Erysipelotrichaceae</taxon>
        <taxon>Solobacterium</taxon>
    </lineage>
</organism>
<feature type="domain" description="FMN-binding" evidence="2">
    <location>
        <begin position="38"/>
        <end position="112"/>
    </location>
</feature>
<gene>
    <name evidence="3" type="ORF">HMPREF9430_01823</name>
</gene>
<dbReference type="SMART" id="SM00900">
    <property type="entry name" value="FMN_bind"/>
    <property type="match status" value="1"/>
</dbReference>
<evidence type="ECO:0000259" key="2">
    <source>
        <dbReference type="SMART" id="SM00900"/>
    </source>
</evidence>
<accession>E7MQI7</accession>
<feature type="signal peptide" evidence="1">
    <location>
        <begin position="1"/>
        <end position="19"/>
    </location>
</feature>
<evidence type="ECO:0000256" key="1">
    <source>
        <dbReference type="SAM" id="SignalP"/>
    </source>
</evidence>
<dbReference type="GO" id="GO:0016020">
    <property type="term" value="C:membrane"/>
    <property type="evidence" value="ECO:0007669"/>
    <property type="project" value="InterPro"/>
</dbReference>
<protein>
    <submittedName>
        <fullName evidence="3">FMN-binding domain protein</fullName>
    </submittedName>
</protein>
<keyword evidence="4" id="KW-1185">Reference proteome</keyword>
<dbReference type="HOGENOM" id="CLU_096350_2_1_9"/>
<dbReference type="Pfam" id="PF04205">
    <property type="entry name" value="FMN_bind"/>
    <property type="match status" value="1"/>
</dbReference>
<evidence type="ECO:0000313" key="3">
    <source>
        <dbReference type="EMBL" id="EFW23696.1"/>
    </source>
</evidence>
<proteinExistence type="predicted"/>
<feature type="chain" id="PRO_5038943930" evidence="1">
    <location>
        <begin position="20"/>
        <end position="114"/>
    </location>
</feature>
<dbReference type="STRING" id="706433.HMPREF9430_01823"/>
<dbReference type="PROSITE" id="PS51257">
    <property type="entry name" value="PROKAR_LIPOPROTEIN"/>
    <property type="match status" value="1"/>
</dbReference>
<name>E7MQI7_9FIRM</name>
<dbReference type="InterPro" id="IPR007329">
    <property type="entry name" value="FMN-bd"/>
</dbReference>
<dbReference type="Proteomes" id="UP000004097">
    <property type="component" value="Unassembled WGS sequence"/>
</dbReference>
<dbReference type="AlphaFoldDB" id="E7MQI7"/>